<reference evidence="1 2" key="1">
    <citation type="submission" date="2018-03" db="EMBL/GenBank/DDBJ databases">
        <title>Podoviridae phage infectious to Pectobacterium.</title>
        <authorList>
            <person name="Hirata H."/>
            <person name="Kashihara M."/>
        </authorList>
    </citation>
    <scope>NUCLEOTIDE SEQUENCE [LARGE SCALE GENOMIC DNA]</scope>
</reference>
<dbReference type="Proteomes" id="UP000267050">
    <property type="component" value="Segment"/>
</dbReference>
<name>A0A3G9EJ75_9CAUD</name>
<dbReference type="KEGG" id="vg:55007407"/>
<sequence>MPVIQPTAALDKHTNPPLVAGEVFRILYAEKSYTPYVGTYFVPVAGGDGDNTIQYLGTSEVGAGYDSRDVLERYNVKYQVVTLREV</sequence>
<protein>
    <submittedName>
        <fullName evidence="1">Uncharacterized protein</fullName>
    </submittedName>
</protein>
<dbReference type="GeneID" id="55007407"/>
<accession>A0A3G9EJ75</accession>
<dbReference type="RefSeq" id="YP_009816172.1">
    <property type="nucleotide sequence ID" value="NC_048103.1"/>
</dbReference>
<evidence type="ECO:0000313" key="2">
    <source>
        <dbReference type="Proteomes" id="UP000267050"/>
    </source>
</evidence>
<evidence type="ECO:0000313" key="1">
    <source>
        <dbReference type="EMBL" id="BBD74643.1"/>
    </source>
</evidence>
<dbReference type="EMBL" id="LC375533">
    <property type="protein sequence ID" value="BBD74643.1"/>
    <property type="molecule type" value="Genomic_DNA"/>
</dbReference>
<keyword evidence="2" id="KW-1185">Reference proteome</keyword>
<organism evidence="1 2">
    <name type="scientific">Pectobacterium phage PPWS2</name>
    <dbReference type="NCBI Taxonomy" id="2153295"/>
    <lineage>
        <taxon>Viruses</taxon>
        <taxon>Duplodnaviria</taxon>
        <taxon>Heunggongvirae</taxon>
        <taxon>Uroviricota</taxon>
        <taxon>Caudoviricetes</taxon>
        <taxon>Autographivirales</taxon>
        <taxon>Autoscriptoviridae</taxon>
        <taxon>Corkvirinae</taxon>
        <taxon>Kotilavirus</taxon>
        <taxon>Kotilavirus PPWS2</taxon>
    </lineage>
</organism>
<proteinExistence type="predicted"/>